<dbReference type="Pfam" id="PF01564">
    <property type="entry name" value="Spermine_synth"/>
    <property type="match status" value="1"/>
</dbReference>
<dbReference type="NCBIfam" id="NF037959">
    <property type="entry name" value="MFS_SpdSyn"/>
    <property type="match status" value="1"/>
</dbReference>
<feature type="domain" description="PABS" evidence="5">
    <location>
        <begin position="223"/>
        <end position="483"/>
    </location>
</feature>
<proteinExistence type="inferred from homology"/>
<protein>
    <submittedName>
        <fullName evidence="6">S-adenosyl-L-methionine-dependent methyltransferase</fullName>
    </submittedName>
</protein>
<dbReference type="InterPro" id="IPR030374">
    <property type="entry name" value="PABS"/>
</dbReference>
<dbReference type="InParanoid" id="A0A3N4KIZ9"/>
<accession>A0A3N4KIZ9</accession>
<dbReference type="AlphaFoldDB" id="A0A3N4KIZ9"/>
<dbReference type="GO" id="GO:0006596">
    <property type="term" value="P:polyamine biosynthetic process"/>
    <property type="evidence" value="ECO:0007669"/>
    <property type="project" value="UniProtKB-UniRule"/>
</dbReference>
<dbReference type="EMBL" id="ML119143">
    <property type="protein sequence ID" value="RPB10490.1"/>
    <property type="molecule type" value="Genomic_DNA"/>
</dbReference>
<dbReference type="PROSITE" id="PS51006">
    <property type="entry name" value="PABS_2"/>
    <property type="match status" value="1"/>
</dbReference>
<evidence type="ECO:0000313" key="7">
    <source>
        <dbReference type="Proteomes" id="UP000277580"/>
    </source>
</evidence>
<dbReference type="Gene3D" id="3.40.50.150">
    <property type="entry name" value="Vaccinia Virus protein VP39"/>
    <property type="match status" value="1"/>
</dbReference>
<evidence type="ECO:0000256" key="4">
    <source>
        <dbReference type="PROSITE-ProRule" id="PRU00354"/>
    </source>
</evidence>
<dbReference type="SUPFAM" id="SSF53335">
    <property type="entry name" value="S-adenosyl-L-methionine-dependent methyltransferases"/>
    <property type="match status" value="1"/>
</dbReference>
<keyword evidence="2 4" id="KW-0808">Transferase</keyword>
<evidence type="ECO:0000256" key="3">
    <source>
        <dbReference type="ARBA" id="ARBA00023115"/>
    </source>
</evidence>
<dbReference type="OrthoDB" id="2016285at2759"/>
<feature type="active site" description="Proton acceptor" evidence="4">
    <location>
        <position position="402"/>
    </location>
</feature>
<evidence type="ECO:0000259" key="5">
    <source>
        <dbReference type="PROSITE" id="PS51006"/>
    </source>
</evidence>
<comment type="similarity">
    <text evidence="1">Belongs to the spermidine/spermine synthase family.</text>
</comment>
<gene>
    <name evidence="6" type="ORF">P167DRAFT_509448</name>
</gene>
<reference evidence="6 7" key="1">
    <citation type="journal article" date="2018" name="Nat. Ecol. Evol.">
        <title>Pezizomycetes genomes reveal the molecular basis of ectomycorrhizal truffle lifestyle.</title>
        <authorList>
            <person name="Murat C."/>
            <person name="Payen T."/>
            <person name="Noel B."/>
            <person name="Kuo A."/>
            <person name="Morin E."/>
            <person name="Chen J."/>
            <person name="Kohler A."/>
            <person name="Krizsan K."/>
            <person name="Balestrini R."/>
            <person name="Da Silva C."/>
            <person name="Montanini B."/>
            <person name="Hainaut M."/>
            <person name="Levati E."/>
            <person name="Barry K.W."/>
            <person name="Belfiori B."/>
            <person name="Cichocki N."/>
            <person name="Clum A."/>
            <person name="Dockter R.B."/>
            <person name="Fauchery L."/>
            <person name="Guy J."/>
            <person name="Iotti M."/>
            <person name="Le Tacon F."/>
            <person name="Lindquist E.A."/>
            <person name="Lipzen A."/>
            <person name="Malagnac F."/>
            <person name="Mello A."/>
            <person name="Molinier V."/>
            <person name="Miyauchi S."/>
            <person name="Poulain J."/>
            <person name="Riccioni C."/>
            <person name="Rubini A."/>
            <person name="Sitrit Y."/>
            <person name="Splivallo R."/>
            <person name="Traeger S."/>
            <person name="Wang M."/>
            <person name="Zifcakova L."/>
            <person name="Wipf D."/>
            <person name="Zambonelli A."/>
            <person name="Paolocci F."/>
            <person name="Nowrousian M."/>
            <person name="Ottonello S."/>
            <person name="Baldrian P."/>
            <person name="Spatafora J.W."/>
            <person name="Henrissat B."/>
            <person name="Nagy L.G."/>
            <person name="Aury J.M."/>
            <person name="Wincker P."/>
            <person name="Grigoriev I.V."/>
            <person name="Bonfante P."/>
            <person name="Martin F.M."/>
        </authorList>
    </citation>
    <scope>NUCLEOTIDE SEQUENCE [LARGE SCALE GENOMIC DNA]</scope>
    <source>
        <strain evidence="6 7">CCBAS932</strain>
    </source>
</reference>
<name>A0A3N4KIZ9_9PEZI</name>
<organism evidence="6 7">
    <name type="scientific">Morchella conica CCBAS932</name>
    <dbReference type="NCBI Taxonomy" id="1392247"/>
    <lineage>
        <taxon>Eukaryota</taxon>
        <taxon>Fungi</taxon>
        <taxon>Dikarya</taxon>
        <taxon>Ascomycota</taxon>
        <taxon>Pezizomycotina</taxon>
        <taxon>Pezizomycetes</taxon>
        <taxon>Pezizales</taxon>
        <taxon>Morchellaceae</taxon>
        <taxon>Morchella</taxon>
    </lineage>
</organism>
<dbReference type="InterPro" id="IPR029063">
    <property type="entry name" value="SAM-dependent_MTases_sf"/>
</dbReference>
<dbReference type="PANTHER" id="PTHR43317:SF1">
    <property type="entry name" value="THERMOSPERMINE SYNTHASE ACAULIS5"/>
    <property type="match status" value="1"/>
</dbReference>
<dbReference type="PANTHER" id="PTHR43317">
    <property type="entry name" value="THERMOSPERMINE SYNTHASE ACAULIS5"/>
    <property type="match status" value="1"/>
</dbReference>
<evidence type="ECO:0000313" key="6">
    <source>
        <dbReference type="EMBL" id="RPB10490.1"/>
    </source>
</evidence>
<keyword evidence="7" id="KW-1185">Reference proteome</keyword>
<evidence type="ECO:0000256" key="1">
    <source>
        <dbReference type="ARBA" id="ARBA00007867"/>
    </source>
</evidence>
<keyword evidence="6" id="KW-0489">Methyltransferase</keyword>
<dbReference type="GO" id="GO:0008168">
    <property type="term" value="F:methyltransferase activity"/>
    <property type="evidence" value="ECO:0007669"/>
    <property type="project" value="UniProtKB-KW"/>
</dbReference>
<dbReference type="Proteomes" id="UP000277580">
    <property type="component" value="Unassembled WGS sequence"/>
</dbReference>
<keyword evidence="3 4" id="KW-0620">Polyamine biosynthesis</keyword>
<dbReference type="GO" id="GO:0032259">
    <property type="term" value="P:methylation"/>
    <property type="evidence" value="ECO:0007669"/>
    <property type="project" value="UniProtKB-KW"/>
</dbReference>
<evidence type="ECO:0000256" key="2">
    <source>
        <dbReference type="ARBA" id="ARBA00022679"/>
    </source>
</evidence>
<sequence>MTSHSSEKSKRAMSKRIQVAKQPKPFLGGFDTILRLPGFISVVKALTLIATASVVSFASQLALAPVYGDIPSSLYHSKISTAVFVAAWSAKYSPVRLPGSLKNFLPIIALYTPAIQRYLFRYSDSWGPKSGPIYTEGTTYYPILFLTVLHSALLLDLRNVIFDSVLGVLSLSFFLGAESYVPSLLRNHIGSSWILTRCGLPQLFGALYALLSPSLLLLTAIPALYHTATVNTMCVTTPALNETLALSNYTMLARQESNTGYVSILESKTEGYRIMRCDHSLLGGEWQRAPKGFEHLDLGYKEPVYAIFVTMEAVRLVDPPPKNPKPRALAIGLGIGTAVNGLLSHGVETDIVELDPVVYKFAKEFFELKLNHTAYIEDAIGFVKREAAVEKNRKQYEFILHDVFTGGAVPASLFTSEFFSDLRTLLTEDGVIAINWAGDLKLQAAKSIIMTVMSTFNNCRVFREDMPEKDVETAAVDFTNMVIFCTRSEKPYTFRAPTRTDFLGSYAREQFLFPKYEINLEHYFSNSSKGILLNDRSIGSLVEWQQTSALGHWKVIRTVVPPSVWENY</sequence>